<dbReference type="OrthoDB" id="3813329at2"/>
<dbReference type="PANTHER" id="PTHR42951">
    <property type="entry name" value="METALLO-BETA-LACTAMASE DOMAIN-CONTAINING"/>
    <property type="match status" value="1"/>
</dbReference>
<dbReference type="SUPFAM" id="SSF56281">
    <property type="entry name" value="Metallo-hydrolase/oxidoreductase"/>
    <property type="match status" value="1"/>
</dbReference>
<dbReference type="EMBL" id="RPFW01000004">
    <property type="protein sequence ID" value="TVZ03321.1"/>
    <property type="molecule type" value="Genomic_DNA"/>
</dbReference>
<dbReference type="PANTHER" id="PTHR42951:SF22">
    <property type="entry name" value="METALLO BETA-LACTAMASE SUPERFAMILY LIPOPROTEIN"/>
    <property type="match status" value="1"/>
</dbReference>
<name>A0A6P2BYL7_9ACTN</name>
<organism evidence="2 3">
    <name type="scientific">Trebonia kvetii</name>
    <dbReference type="NCBI Taxonomy" id="2480626"/>
    <lineage>
        <taxon>Bacteria</taxon>
        <taxon>Bacillati</taxon>
        <taxon>Actinomycetota</taxon>
        <taxon>Actinomycetes</taxon>
        <taxon>Streptosporangiales</taxon>
        <taxon>Treboniaceae</taxon>
        <taxon>Trebonia</taxon>
    </lineage>
</organism>
<evidence type="ECO:0000313" key="3">
    <source>
        <dbReference type="Proteomes" id="UP000460272"/>
    </source>
</evidence>
<sequence length="257" mass="26946">MNEPAVREVARGVWVATARKYTTTTTIVAGSDGGCLLVDPAVSVADLAALAGWLGAHALRPVAGWSTHPHWDHLLWSAALGDAPRYATPRAVAAAAREEAGLIEGVTASAPGHDLTLFARVTALSGREIDWPGPRAVVLAHDAHAPGHGAVFLPDTGVLIAGDMCSDIEIPLPDLDTANPFGEYREGLGLLAEADAAVLVPGHGHVGDGPEFRRRVAADLAYLDAVAAGTDITDERLTEKWLRIEHARALARARAAR</sequence>
<dbReference type="InterPro" id="IPR050855">
    <property type="entry name" value="NDM-1-like"/>
</dbReference>
<feature type="domain" description="Metallo-beta-lactamase" evidence="1">
    <location>
        <begin position="22"/>
        <end position="203"/>
    </location>
</feature>
<dbReference type="InterPro" id="IPR001279">
    <property type="entry name" value="Metallo-B-lactamas"/>
</dbReference>
<dbReference type="RefSeq" id="WP_145855970.1">
    <property type="nucleotide sequence ID" value="NZ_RPFW01000004.1"/>
</dbReference>
<evidence type="ECO:0000313" key="2">
    <source>
        <dbReference type="EMBL" id="TVZ03321.1"/>
    </source>
</evidence>
<dbReference type="GO" id="GO:0016787">
    <property type="term" value="F:hydrolase activity"/>
    <property type="evidence" value="ECO:0007669"/>
    <property type="project" value="UniProtKB-KW"/>
</dbReference>
<comment type="caution">
    <text evidence="2">The sequence shown here is derived from an EMBL/GenBank/DDBJ whole genome shotgun (WGS) entry which is preliminary data.</text>
</comment>
<evidence type="ECO:0000259" key="1">
    <source>
        <dbReference type="SMART" id="SM00849"/>
    </source>
</evidence>
<reference evidence="2 3" key="1">
    <citation type="submission" date="2018-11" db="EMBL/GenBank/DDBJ databases">
        <title>Trebonia kvetii gen.nov., sp.nov., a novel acidophilic actinobacterium, and proposal of the new actinobacterial family Treboniaceae fam. nov.</title>
        <authorList>
            <person name="Rapoport D."/>
            <person name="Sagova-Mareckova M."/>
            <person name="Sedlacek I."/>
            <person name="Provaznik J."/>
            <person name="Kralova S."/>
            <person name="Pavlinic D."/>
            <person name="Benes V."/>
            <person name="Kopecky J."/>
        </authorList>
    </citation>
    <scope>NUCLEOTIDE SEQUENCE [LARGE SCALE GENOMIC DNA]</scope>
    <source>
        <strain evidence="2 3">15Tr583</strain>
    </source>
</reference>
<accession>A0A6P2BYL7</accession>
<proteinExistence type="predicted"/>
<keyword evidence="3" id="KW-1185">Reference proteome</keyword>
<dbReference type="Proteomes" id="UP000460272">
    <property type="component" value="Unassembled WGS sequence"/>
</dbReference>
<keyword evidence="2" id="KW-0378">Hydrolase</keyword>
<dbReference type="Gene3D" id="3.60.15.10">
    <property type="entry name" value="Ribonuclease Z/Hydroxyacylglutathione hydrolase-like"/>
    <property type="match status" value="1"/>
</dbReference>
<dbReference type="InterPro" id="IPR036866">
    <property type="entry name" value="RibonucZ/Hydroxyglut_hydro"/>
</dbReference>
<protein>
    <submittedName>
        <fullName evidence="2">MBL fold metallo-hydrolase</fullName>
    </submittedName>
</protein>
<dbReference type="SMART" id="SM00849">
    <property type="entry name" value="Lactamase_B"/>
    <property type="match status" value="1"/>
</dbReference>
<gene>
    <name evidence="2" type="ORF">EAS64_23205</name>
</gene>
<dbReference type="AlphaFoldDB" id="A0A6P2BYL7"/>
<dbReference type="Pfam" id="PF00753">
    <property type="entry name" value="Lactamase_B"/>
    <property type="match status" value="1"/>
</dbReference>